<dbReference type="EMBL" id="AP009333">
    <property type="protein sequence ID" value="BAK61070.1"/>
    <property type="molecule type" value="Genomic_DNA"/>
</dbReference>
<sequence>MKIKDFKVGEVYTRDNIIEAFGGSMMRGMDFSKEKKVLKLISKHLFNSKGNPYEDRWYKGKLHYTGEGQKGDQSFKLMNKKLLGALESGIKVYLFEVYKDKEYIFSGEVRLLDPPYFIEEKDSENNWRKVIKFPLTPVSERDTKYKEIVDNINDENHTNTARMNERDVKKLAIQASTKNDELYSRDDGINEFYREVLVKDYERNINIAAYVKKMANGICALCKLPAPFISKNGEPFLHAHHIEYLSKGGKDILENCIAVCPNCHAKIHNLEDEEDVLKLRQAVAERLIDNKG</sequence>
<dbReference type="SMART" id="SM00507">
    <property type="entry name" value="HNHc"/>
    <property type="match status" value="1"/>
</dbReference>
<dbReference type="CDD" id="cd00085">
    <property type="entry name" value="HNHc"/>
    <property type="match status" value="1"/>
</dbReference>
<keyword evidence="2" id="KW-0378">Hydrolase</keyword>
<dbReference type="InterPro" id="IPR058712">
    <property type="entry name" value="SRA_ScoMcrA"/>
</dbReference>
<keyword evidence="2" id="KW-0255">Endonuclease</keyword>
<dbReference type="InterPro" id="IPR003615">
    <property type="entry name" value="HNH_nuc"/>
</dbReference>
<dbReference type="GO" id="GO:0008270">
    <property type="term" value="F:zinc ion binding"/>
    <property type="evidence" value="ECO:0007669"/>
    <property type="project" value="InterPro"/>
</dbReference>
<dbReference type="Gene3D" id="1.10.30.50">
    <property type="match status" value="1"/>
</dbReference>
<dbReference type="PATRIC" id="fig|420890.5.peg.1584"/>
<feature type="domain" description="HNH nuclease" evidence="1">
    <location>
        <begin position="206"/>
        <end position="265"/>
    </location>
</feature>
<dbReference type="GO" id="GO:0004519">
    <property type="term" value="F:endonuclease activity"/>
    <property type="evidence" value="ECO:0007669"/>
    <property type="project" value="UniProtKB-KW"/>
</dbReference>
<dbReference type="Pfam" id="PF26348">
    <property type="entry name" value="SRA_ScoMcrA"/>
    <property type="match status" value="1"/>
</dbReference>
<dbReference type="InterPro" id="IPR002711">
    <property type="entry name" value="HNH"/>
</dbReference>
<protein>
    <submittedName>
        <fullName evidence="2">Endonuclease</fullName>
    </submittedName>
</protein>
<dbReference type="KEGG" id="lgv:LCGL_1610"/>
<dbReference type="RefSeq" id="WP_014025303.1">
    <property type="nucleotide sequence ID" value="NC_017490.1"/>
</dbReference>
<dbReference type="Pfam" id="PF01844">
    <property type="entry name" value="HNH"/>
    <property type="match status" value="1"/>
</dbReference>
<evidence type="ECO:0000313" key="2">
    <source>
        <dbReference type="EMBL" id="BAK61070.1"/>
    </source>
</evidence>
<dbReference type="HOGENOM" id="CLU_058772_0_0_9"/>
<accession>F9VFG9</accession>
<dbReference type="GO" id="GO:0003676">
    <property type="term" value="F:nucleic acid binding"/>
    <property type="evidence" value="ECO:0007669"/>
    <property type="project" value="InterPro"/>
</dbReference>
<dbReference type="eggNOG" id="COG1403">
    <property type="taxonomic scope" value="Bacteria"/>
</dbReference>
<dbReference type="REBASE" id="39963">
    <property type="entry name" value="Lga2ORF1610P"/>
</dbReference>
<dbReference type="Proteomes" id="UP000008520">
    <property type="component" value="Chromosome"/>
</dbReference>
<gene>
    <name evidence="2" type="ordered locus">LCGL_1610</name>
</gene>
<name>F9VFG9_LACGL</name>
<dbReference type="AlphaFoldDB" id="F9VFG9"/>
<keyword evidence="2" id="KW-0540">Nuclease</keyword>
<evidence type="ECO:0000313" key="3">
    <source>
        <dbReference type="Proteomes" id="UP000008520"/>
    </source>
</evidence>
<evidence type="ECO:0000259" key="1">
    <source>
        <dbReference type="SMART" id="SM00507"/>
    </source>
</evidence>
<organism evidence="2 3">
    <name type="scientific">Lactococcus garvieae (strain Lg2)</name>
    <name type="common">Enterococcus seriolicida</name>
    <dbReference type="NCBI Taxonomy" id="420890"/>
    <lineage>
        <taxon>Bacteria</taxon>
        <taxon>Bacillati</taxon>
        <taxon>Bacillota</taxon>
        <taxon>Bacilli</taxon>
        <taxon>Lactobacillales</taxon>
        <taxon>Streptococcaceae</taxon>
        <taxon>Lactococcus</taxon>
    </lineage>
</organism>
<reference evidence="2 3" key="1">
    <citation type="journal article" date="2011" name="PLoS ONE">
        <title>Complete genome sequence and comparative analysis of the fish pathogen Lactococcus garvieae.</title>
        <authorList>
            <person name="Morita H."/>
            <person name="Toh H."/>
            <person name="Oshima K."/>
            <person name="Yoshizaki M."/>
            <person name="Kawanishi M."/>
            <person name="Nakaya K."/>
            <person name="Suzuki T."/>
            <person name="Miyauchi E."/>
            <person name="Ishii Y."/>
            <person name="Tanabe S."/>
            <person name="Murakami M."/>
            <person name="Hattori M."/>
        </authorList>
    </citation>
    <scope>NUCLEOTIDE SEQUENCE [LARGE SCALE GENOMIC DNA]</scope>
    <source>
        <strain evidence="2 3">Lg2</strain>
    </source>
</reference>
<proteinExistence type="predicted"/>
<keyword evidence="3" id="KW-1185">Reference proteome</keyword>